<dbReference type="InterPro" id="IPR016135">
    <property type="entry name" value="UBQ-conjugating_enzyme/RWD"/>
</dbReference>
<dbReference type="InterPro" id="IPR045886">
    <property type="entry name" value="ThiF/MoeB/HesA"/>
</dbReference>
<dbReference type="RefSeq" id="WP_132830439.1">
    <property type="nucleotide sequence ID" value="NZ_SMFP01000010.1"/>
</dbReference>
<dbReference type="PANTHER" id="PTHR43267">
    <property type="entry name" value="TRNA THREONYLCARBAMOYLADENOSINE DEHYDRATASE"/>
    <property type="match status" value="1"/>
</dbReference>
<name>A0A4R5ENZ1_9RHOB</name>
<dbReference type="Pfam" id="PF00899">
    <property type="entry name" value="ThiF"/>
    <property type="match status" value="1"/>
</dbReference>
<keyword evidence="3" id="KW-1185">Reference proteome</keyword>
<dbReference type="SUPFAM" id="SSF69572">
    <property type="entry name" value="Activating enzymes of the ubiquitin-like proteins"/>
    <property type="match status" value="1"/>
</dbReference>
<accession>A0A4R5ENZ1</accession>
<dbReference type="EMBL" id="SMFP01000010">
    <property type="protein sequence ID" value="TDE36327.1"/>
    <property type="molecule type" value="Genomic_DNA"/>
</dbReference>
<dbReference type="OrthoDB" id="7516877at2"/>
<dbReference type="SUPFAM" id="SSF54495">
    <property type="entry name" value="UBC-like"/>
    <property type="match status" value="1"/>
</dbReference>
<reference evidence="2 3" key="1">
    <citation type="submission" date="2019-03" db="EMBL/GenBank/DDBJ databases">
        <authorList>
            <person name="Zhang S."/>
        </authorList>
    </citation>
    <scope>NUCLEOTIDE SEQUENCE [LARGE SCALE GENOMIC DNA]</scope>
    <source>
        <strain evidence="2 3">S4J41</strain>
    </source>
</reference>
<dbReference type="Gene3D" id="3.10.110.10">
    <property type="entry name" value="Ubiquitin Conjugating Enzyme"/>
    <property type="match status" value="1"/>
</dbReference>
<dbReference type="Gene3D" id="3.40.50.720">
    <property type="entry name" value="NAD(P)-binding Rossmann-like Domain"/>
    <property type="match status" value="1"/>
</dbReference>
<evidence type="ECO:0000259" key="1">
    <source>
        <dbReference type="Pfam" id="PF00899"/>
    </source>
</evidence>
<dbReference type="InterPro" id="IPR035985">
    <property type="entry name" value="Ubiquitin-activating_enz"/>
</dbReference>
<dbReference type="GO" id="GO:0061504">
    <property type="term" value="P:cyclic threonylcarbamoyladenosine biosynthetic process"/>
    <property type="evidence" value="ECO:0007669"/>
    <property type="project" value="TreeGrafter"/>
</dbReference>
<protein>
    <recommendedName>
        <fullName evidence="1">THIF-type NAD/FAD binding fold domain-containing protein</fullName>
    </recommendedName>
</protein>
<dbReference type="GO" id="GO:0061503">
    <property type="term" value="F:tRNA threonylcarbamoyladenosine dehydratase"/>
    <property type="evidence" value="ECO:0007669"/>
    <property type="project" value="TreeGrafter"/>
</dbReference>
<comment type="caution">
    <text evidence="2">The sequence shown here is derived from an EMBL/GenBank/DDBJ whole genome shotgun (WGS) entry which is preliminary data.</text>
</comment>
<dbReference type="InterPro" id="IPR000594">
    <property type="entry name" value="ThiF_NAD_FAD-bd"/>
</dbReference>
<dbReference type="Proteomes" id="UP000294662">
    <property type="component" value="Unassembled WGS sequence"/>
</dbReference>
<dbReference type="PANTHER" id="PTHR43267:SF1">
    <property type="entry name" value="TRNA THREONYLCARBAMOYLADENOSINE DEHYDRATASE"/>
    <property type="match status" value="1"/>
</dbReference>
<dbReference type="AlphaFoldDB" id="A0A4R5ENZ1"/>
<proteinExistence type="predicted"/>
<evidence type="ECO:0000313" key="3">
    <source>
        <dbReference type="Proteomes" id="UP000294662"/>
    </source>
</evidence>
<gene>
    <name evidence="2" type="ORF">E1B25_15575</name>
</gene>
<sequence>MSWWFTRSTRLSSEKAAIADLEAGVDWLQVGRWQTNSDLAMCVGFRIVTGDDEFAFEMIYPSVFPDAPPMIYTQDRSLVSGHQYGAEGELCLEHRPDNWLPTITGADMIASCQRLLSEERPEHGAIVHARSAHIASLGRDMRSHYCRLLLTPGDLEALNTLSEYTPQPLILKDRKAASSLISSIVSVGQTDTPFWVSDLLIPKGGLEGNGFVVRVPGAVKQGDISADDLKALLEGVRLAELGNTVLESDGHEHLLIGDAADWELFWIYGEAGKRKVINYTTLPIPEPKPRLPSSHASLSGKKVGIVGCGSVGSKIATSLCRSGVGEFFLIDEDIFFPGNIVRNELDLDDIGSHKAYALRDRLLRINPRIDVKALRISLGGQESANSMAGALEALGKCDLLVDATADPSAFNMIASVSTRQRKPMIWTEVLAGGIGGIVARSRPDIDAVPLAARSQIEIWCNDQGMEWARTAGTNPYGSRGSDGTPLIAEDAEVAIMAAHAARYATDILTRPDASIFPMSAYVIGFSSEWLFNEPFDTRPIDLQPVGTWGETADLLGPDALLQLLKDHLPDKETADATVATG</sequence>
<evidence type="ECO:0000313" key="2">
    <source>
        <dbReference type="EMBL" id="TDE36327.1"/>
    </source>
</evidence>
<feature type="domain" description="THIF-type NAD/FAD binding fold" evidence="1">
    <location>
        <begin position="297"/>
        <end position="431"/>
    </location>
</feature>
<organism evidence="2 3">
    <name type="scientific">Antarcticimicrobium sediminis</name>
    <dbReference type="NCBI Taxonomy" id="2546227"/>
    <lineage>
        <taxon>Bacteria</taxon>
        <taxon>Pseudomonadati</taxon>
        <taxon>Pseudomonadota</taxon>
        <taxon>Alphaproteobacteria</taxon>
        <taxon>Rhodobacterales</taxon>
        <taxon>Paracoccaceae</taxon>
        <taxon>Antarcticimicrobium</taxon>
    </lineage>
</organism>
<dbReference type="GO" id="GO:0008641">
    <property type="term" value="F:ubiquitin-like modifier activating enzyme activity"/>
    <property type="evidence" value="ECO:0007669"/>
    <property type="project" value="InterPro"/>
</dbReference>